<protein>
    <submittedName>
        <fullName evidence="1">Uncharacterized protein</fullName>
    </submittedName>
</protein>
<reference evidence="1" key="1">
    <citation type="submission" date="2023-03" db="EMBL/GenBank/DDBJ databases">
        <title>Massive genome expansion in bonnet fungi (Mycena s.s.) driven by repeated elements and novel gene families across ecological guilds.</title>
        <authorList>
            <consortium name="Lawrence Berkeley National Laboratory"/>
            <person name="Harder C.B."/>
            <person name="Miyauchi S."/>
            <person name="Viragh M."/>
            <person name="Kuo A."/>
            <person name="Thoen E."/>
            <person name="Andreopoulos B."/>
            <person name="Lu D."/>
            <person name="Skrede I."/>
            <person name="Drula E."/>
            <person name="Henrissat B."/>
            <person name="Morin E."/>
            <person name="Kohler A."/>
            <person name="Barry K."/>
            <person name="LaButti K."/>
            <person name="Morin E."/>
            <person name="Salamov A."/>
            <person name="Lipzen A."/>
            <person name="Mereny Z."/>
            <person name="Hegedus B."/>
            <person name="Baldrian P."/>
            <person name="Stursova M."/>
            <person name="Weitz H."/>
            <person name="Taylor A."/>
            <person name="Grigoriev I.V."/>
            <person name="Nagy L.G."/>
            <person name="Martin F."/>
            <person name="Kauserud H."/>
        </authorList>
    </citation>
    <scope>NUCLEOTIDE SEQUENCE</scope>
    <source>
        <strain evidence="1">9284</strain>
    </source>
</reference>
<proteinExistence type="predicted"/>
<accession>A0AAD7C0M9</accession>
<dbReference type="Proteomes" id="UP001221142">
    <property type="component" value="Unassembled WGS sequence"/>
</dbReference>
<dbReference type="EMBL" id="JARKIF010000007">
    <property type="protein sequence ID" value="KAJ7634695.1"/>
    <property type="molecule type" value="Genomic_DNA"/>
</dbReference>
<comment type="caution">
    <text evidence="1">The sequence shown here is derived from an EMBL/GenBank/DDBJ whole genome shotgun (WGS) entry which is preliminary data.</text>
</comment>
<organism evidence="1 2">
    <name type="scientific">Roridomyces roridus</name>
    <dbReference type="NCBI Taxonomy" id="1738132"/>
    <lineage>
        <taxon>Eukaryota</taxon>
        <taxon>Fungi</taxon>
        <taxon>Dikarya</taxon>
        <taxon>Basidiomycota</taxon>
        <taxon>Agaricomycotina</taxon>
        <taxon>Agaricomycetes</taxon>
        <taxon>Agaricomycetidae</taxon>
        <taxon>Agaricales</taxon>
        <taxon>Marasmiineae</taxon>
        <taxon>Mycenaceae</taxon>
        <taxon>Roridomyces</taxon>
    </lineage>
</organism>
<evidence type="ECO:0000313" key="2">
    <source>
        <dbReference type="Proteomes" id="UP001221142"/>
    </source>
</evidence>
<gene>
    <name evidence="1" type="ORF">FB45DRAFT_909585</name>
</gene>
<keyword evidence="2" id="KW-1185">Reference proteome</keyword>
<dbReference type="AlphaFoldDB" id="A0AAD7C0M9"/>
<name>A0AAD7C0M9_9AGAR</name>
<evidence type="ECO:0000313" key="1">
    <source>
        <dbReference type="EMBL" id="KAJ7634695.1"/>
    </source>
</evidence>
<sequence length="366" mass="42632">MASPSSLTFRAGLAQSVSSLRHVRPRVPFFELAVHRAPTLALYRNLLRYSPDDNIRTRVEYLFRKNQHLTGTENTRRQLLKGYKARDGDEKQRAILQRYSRLIAAKVKKEELNRMARAEAAWQARLRSRPILTGAIVKPTFYMRAFPRMKPQPLAISRIIAARMRVRNRRYARMEQMAEDVKYLREEAAFEEEGIQLVGEQHLERVFSGAAAHAWGKPLHDARQHLNALMSRSFARRYEPIPPELMETARAAREEKIANKTRERMRERRGEILPSTLRRARKGPPAHILVRMTPVEKHVDKVVRGVGEVGYAGMIKRRMGVKLRDGGRGLARENGTDLEGEQLRRLKTMEQVYREESRRRIMRNER</sequence>